<dbReference type="RefSeq" id="WP_078746617.1">
    <property type="nucleotide sequence ID" value="NZ_FUXG01000034.1"/>
</dbReference>
<gene>
    <name evidence="1" type="ORF">BTE48_15705</name>
</gene>
<accession>A0A1T4SIZ8</accession>
<dbReference type="EMBL" id="MTSM01000037">
    <property type="protein sequence ID" value="OPX54132.1"/>
    <property type="molecule type" value="Genomic_DNA"/>
</dbReference>
<name>A0A1T4SIZ8_9GAMM</name>
<keyword evidence="2" id="KW-1185">Reference proteome</keyword>
<dbReference type="STRING" id="64969.SAMN02745127_03115"/>
<evidence type="ECO:0000313" key="1">
    <source>
        <dbReference type="EMBL" id="OPX54132.1"/>
    </source>
</evidence>
<reference evidence="1 2" key="1">
    <citation type="submission" date="2017-01" db="EMBL/GenBank/DDBJ databases">
        <title>Genome Sequencing of a Marine Spirillum, Oceanospirillum multiglobuliferum ATCC 33336, from Japan.</title>
        <authorList>
            <person name="Carney J.G."/>
            <person name="Trachtenberg A.M."/>
            <person name="Rheaume B.A."/>
            <person name="Linnane J.D."/>
            <person name="Pitts N.L."/>
            <person name="Mykles D.L."/>
            <person name="Maclea K.S."/>
        </authorList>
    </citation>
    <scope>NUCLEOTIDE SEQUENCE [LARGE SCALE GENOMIC DNA]</scope>
    <source>
        <strain evidence="1 2">ATCC 33336</strain>
    </source>
</reference>
<dbReference type="Proteomes" id="UP000191418">
    <property type="component" value="Unassembled WGS sequence"/>
</dbReference>
<organism evidence="1 2">
    <name type="scientific">Oceanospirillum multiglobuliferum</name>
    <dbReference type="NCBI Taxonomy" id="64969"/>
    <lineage>
        <taxon>Bacteria</taxon>
        <taxon>Pseudomonadati</taxon>
        <taxon>Pseudomonadota</taxon>
        <taxon>Gammaproteobacteria</taxon>
        <taxon>Oceanospirillales</taxon>
        <taxon>Oceanospirillaceae</taxon>
        <taxon>Oceanospirillum</taxon>
    </lineage>
</organism>
<proteinExistence type="predicted"/>
<evidence type="ECO:0000313" key="2">
    <source>
        <dbReference type="Proteomes" id="UP000191418"/>
    </source>
</evidence>
<sequence>MNMKRPAFPQSKHSRFILAMLLAEMTCHQYSYHYKSGYPIADFRKRLSEVRKAGWVTDKSTRRQVKDKDGVIRVCDRHWIDNDWLLGLFTLYPDMQKRCDLLIEKELSGNTNPLSEKDFLANDIK</sequence>
<dbReference type="AlphaFoldDB" id="A0A1T4SIZ8"/>
<comment type="caution">
    <text evidence="1">The sequence shown here is derived from an EMBL/GenBank/DDBJ whole genome shotgun (WGS) entry which is preliminary data.</text>
</comment>
<protein>
    <submittedName>
        <fullName evidence="1">Uncharacterized protein</fullName>
    </submittedName>
</protein>